<dbReference type="Proteomes" id="UP001589747">
    <property type="component" value="Unassembled WGS sequence"/>
</dbReference>
<dbReference type="InterPro" id="IPR006626">
    <property type="entry name" value="PbH1"/>
</dbReference>
<gene>
    <name evidence="7" type="ORF">ACFFSY_09815</name>
</gene>
<dbReference type="PANTHER" id="PTHR31339">
    <property type="entry name" value="PECTIN LYASE-RELATED"/>
    <property type="match status" value="1"/>
</dbReference>
<reference evidence="7 8" key="1">
    <citation type="submission" date="2024-09" db="EMBL/GenBank/DDBJ databases">
        <authorList>
            <person name="Sun Q."/>
            <person name="Mori K."/>
        </authorList>
    </citation>
    <scope>NUCLEOTIDE SEQUENCE [LARGE SCALE GENOMIC DNA]</scope>
    <source>
        <strain evidence="7 8">TISTR 2452</strain>
    </source>
</reference>
<feature type="domain" description="Rhamnogalacturonase A/B/Epimerase-like pectate lyase" evidence="6">
    <location>
        <begin position="4"/>
        <end position="58"/>
    </location>
</feature>
<keyword evidence="8" id="KW-1185">Reference proteome</keyword>
<comment type="caution">
    <text evidence="7">The sequence shown here is derived from an EMBL/GenBank/DDBJ whole genome shotgun (WGS) entry which is preliminary data.</text>
</comment>
<feature type="region of interest" description="Disordered" evidence="5">
    <location>
        <begin position="439"/>
        <end position="496"/>
    </location>
</feature>
<comment type="similarity">
    <text evidence="1 4">Belongs to the glycosyl hydrolase 28 family.</text>
</comment>
<dbReference type="Pfam" id="PF00295">
    <property type="entry name" value="Glyco_hydro_28"/>
    <property type="match status" value="1"/>
</dbReference>
<dbReference type="SMART" id="SM00710">
    <property type="entry name" value="PbH1"/>
    <property type="match status" value="5"/>
</dbReference>
<dbReference type="InterPro" id="IPR000743">
    <property type="entry name" value="Glyco_hydro_28"/>
</dbReference>
<dbReference type="PROSITE" id="PS00502">
    <property type="entry name" value="POLYGALACTURONASE"/>
    <property type="match status" value="1"/>
</dbReference>
<dbReference type="RefSeq" id="WP_377493270.1">
    <property type="nucleotide sequence ID" value="NZ_JBHMDO010000017.1"/>
</dbReference>
<proteinExistence type="inferred from homology"/>
<evidence type="ECO:0000256" key="2">
    <source>
        <dbReference type="ARBA" id="ARBA00022801"/>
    </source>
</evidence>
<dbReference type="EMBL" id="JBHMDO010000017">
    <property type="protein sequence ID" value="MFB9326207.1"/>
    <property type="molecule type" value="Genomic_DNA"/>
</dbReference>
<keyword evidence="3 4" id="KW-0326">Glycosidase</keyword>
<dbReference type="InterPro" id="IPR011050">
    <property type="entry name" value="Pectin_lyase_fold/virulence"/>
</dbReference>
<evidence type="ECO:0000259" key="6">
    <source>
        <dbReference type="Pfam" id="PF12708"/>
    </source>
</evidence>
<dbReference type="Gene3D" id="2.160.20.10">
    <property type="entry name" value="Single-stranded right-handed beta-helix, Pectin lyase-like"/>
    <property type="match status" value="1"/>
</dbReference>
<dbReference type="SUPFAM" id="SSF51126">
    <property type="entry name" value="Pectin lyase-like"/>
    <property type="match status" value="1"/>
</dbReference>
<dbReference type="PANTHER" id="PTHR31339:SF9">
    <property type="entry name" value="PLASMIN AND FIBRONECTIN-BINDING PROTEIN A"/>
    <property type="match status" value="1"/>
</dbReference>
<accession>A0ABV5KLU3</accession>
<dbReference type="InterPro" id="IPR024535">
    <property type="entry name" value="RHGA/B-epi-like_pectate_lyase"/>
</dbReference>
<name>A0ABV5KLU3_9BACL</name>
<organism evidence="7 8">
    <name type="scientific">Paenibacillus aurantiacus</name>
    <dbReference type="NCBI Taxonomy" id="1936118"/>
    <lineage>
        <taxon>Bacteria</taxon>
        <taxon>Bacillati</taxon>
        <taxon>Bacillota</taxon>
        <taxon>Bacilli</taxon>
        <taxon>Bacillales</taxon>
        <taxon>Paenibacillaceae</taxon>
        <taxon>Paenibacillus</taxon>
    </lineage>
</organism>
<evidence type="ECO:0000313" key="8">
    <source>
        <dbReference type="Proteomes" id="UP001589747"/>
    </source>
</evidence>
<dbReference type="Pfam" id="PF12708">
    <property type="entry name" value="Pect-lyase_RHGA_epim"/>
    <property type="match status" value="1"/>
</dbReference>
<dbReference type="InterPro" id="IPR051801">
    <property type="entry name" value="GH28_Enzymes"/>
</dbReference>
<evidence type="ECO:0000256" key="3">
    <source>
        <dbReference type="ARBA" id="ARBA00023295"/>
    </source>
</evidence>
<sequence>MTVYNIADYGAVAGGEQPATEAFAAAIEAAAAAGGGTVVVPAGTYLSGPIRMRSHIELHLSPGAVIAFSADPADYAPVDSRWEGVRRPVYASCIYGADLENVAVTGFGKLDGRGEPWWKLHREQREALAFPRPKLISFDRCRRVTLRDLTLVNSPSWTVNPIECEDVTIDNMSIHNPADSPNTDGINPESCRNVRIRGCHIDVGDDCIAIKAGTEDTAERIPCENITITGCTMVHGHGGVVLGSEMSGSIRRVTIANCVFIGTDRGIRLKSRRGRGGIVEDIRVSNIVMEDVICPFILKLYYFCGPKGKDQYVWDKNPYPVTEETPCFRRIHFSGITARGVRASAGFLYGLAEQYISEITFDNIDISMAQDPEPEYPAMMDGIPKMSRRGFYLGNVRDIRFSKVTVEDHDGPAFYLEHAECVELDGCRSVRTRKPEPLVQRAEEAGARSVKAGGAAEPAQAEAAADVQGSGRGGSVELTQAEVAAGTQAASDRGQP</sequence>
<keyword evidence="2 4" id="KW-0378">Hydrolase</keyword>
<evidence type="ECO:0000256" key="5">
    <source>
        <dbReference type="SAM" id="MobiDB-lite"/>
    </source>
</evidence>
<evidence type="ECO:0000313" key="7">
    <source>
        <dbReference type="EMBL" id="MFB9326207.1"/>
    </source>
</evidence>
<dbReference type="EC" id="3.2.1.-" evidence="7"/>
<evidence type="ECO:0000256" key="1">
    <source>
        <dbReference type="ARBA" id="ARBA00008834"/>
    </source>
</evidence>
<evidence type="ECO:0000256" key="4">
    <source>
        <dbReference type="RuleBase" id="RU361169"/>
    </source>
</evidence>
<dbReference type="GO" id="GO:0016798">
    <property type="term" value="F:hydrolase activity, acting on glycosyl bonds"/>
    <property type="evidence" value="ECO:0007669"/>
    <property type="project" value="UniProtKB-KW"/>
</dbReference>
<dbReference type="InterPro" id="IPR012334">
    <property type="entry name" value="Pectin_lyas_fold"/>
</dbReference>
<feature type="compositionally biased region" description="Low complexity" evidence="5">
    <location>
        <begin position="452"/>
        <end position="465"/>
    </location>
</feature>
<protein>
    <submittedName>
        <fullName evidence="7">Glycoside hydrolase family 28 protein</fullName>
        <ecNumber evidence="7">3.2.1.-</ecNumber>
    </submittedName>
</protein>